<reference evidence="1" key="1">
    <citation type="journal article" date="2014" name="Front. Microbiol.">
        <title>High frequency of phylogenetically diverse reductive dehalogenase-homologous genes in deep subseafloor sedimentary metagenomes.</title>
        <authorList>
            <person name="Kawai M."/>
            <person name="Futagami T."/>
            <person name="Toyoda A."/>
            <person name="Takaki Y."/>
            <person name="Nishi S."/>
            <person name="Hori S."/>
            <person name="Arai W."/>
            <person name="Tsubouchi T."/>
            <person name="Morono Y."/>
            <person name="Uchiyama I."/>
            <person name="Ito T."/>
            <person name="Fujiyama A."/>
            <person name="Inagaki F."/>
            <person name="Takami H."/>
        </authorList>
    </citation>
    <scope>NUCLEOTIDE SEQUENCE</scope>
    <source>
        <strain evidence="1">Expedition CK06-06</strain>
    </source>
</reference>
<evidence type="ECO:0000313" key="1">
    <source>
        <dbReference type="EMBL" id="GAG83865.1"/>
    </source>
</evidence>
<dbReference type="EMBL" id="BART01016606">
    <property type="protein sequence ID" value="GAG83865.1"/>
    <property type="molecule type" value="Genomic_DNA"/>
</dbReference>
<proteinExistence type="predicted"/>
<gene>
    <name evidence="1" type="ORF">S01H4_31885</name>
</gene>
<protein>
    <submittedName>
        <fullName evidence="1">Uncharacterized protein</fullName>
    </submittedName>
</protein>
<dbReference type="AlphaFoldDB" id="X1AME5"/>
<comment type="caution">
    <text evidence="1">The sequence shown here is derived from an EMBL/GenBank/DDBJ whole genome shotgun (WGS) entry which is preliminary data.</text>
</comment>
<sequence length="59" mass="7096">MKINILTETQIKKLIDRSVIKNNSLVNKHLDKLRLRVNELDFKIKTKTKPLRLVRKNER</sequence>
<organism evidence="1">
    <name type="scientific">marine sediment metagenome</name>
    <dbReference type="NCBI Taxonomy" id="412755"/>
    <lineage>
        <taxon>unclassified sequences</taxon>
        <taxon>metagenomes</taxon>
        <taxon>ecological metagenomes</taxon>
    </lineage>
</organism>
<name>X1AME5_9ZZZZ</name>
<accession>X1AME5</accession>